<dbReference type="Proteomes" id="UP000036681">
    <property type="component" value="Unplaced"/>
</dbReference>
<dbReference type="WBParaSite" id="ALUE_0000402201-mRNA-1">
    <property type="protein sequence ID" value="ALUE_0000402201-mRNA-1"/>
    <property type="gene ID" value="ALUE_0000402201"/>
</dbReference>
<feature type="compositionally biased region" description="Polar residues" evidence="1">
    <location>
        <begin position="70"/>
        <end position="80"/>
    </location>
</feature>
<reference evidence="3" key="1">
    <citation type="submission" date="2017-02" db="UniProtKB">
        <authorList>
            <consortium name="WormBaseParasite"/>
        </authorList>
    </citation>
    <scope>IDENTIFICATION</scope>
</reference>
<proteinExistence type="predicted"/>
<dbReference type="AlphaFoldDB" id="A0A0M3HPW8"/>
<accession>A0A0M3HPW8</accession>
<evidence type="ECO:0000313" key="2">
    <source>
        <dbReference type="Proteomes" id="UP000036681"/>
    </source>
</evidence>
<organism evidence="2 3">
    <name type="scientific">Ascaris lumbricoides</name>
    <name type="common">Giant roundworm</name>
    <dbReference type="NCBI Taxonomy" id="6252"/>
    <lineage>
        <taxon>Eukaryota</taxon>
        <taxon>Metazoa</taxon>
        <taxon>Ecdysozoa</taxon>
        <taxon>Nematoda</taxon>
        <taxon>Chromadorea</taxon>
        <taxon>Rhabditida</taxon>
        <taxon>Spirurina</taxon>
        <taxon>Ascaridomorpha</taxon>
        <taxon>Ascaridoidea</taxon>
        <taxon>Ascarididae</taxon>
        <taxon>Ascaris</taxon>
    </lineage>
</organism>
<sequence length="111" mass="12911">MMLDARVVKLLPEDRREAENAECSLRAYSRLYIERGWPFACFFEHTSARWRLDTSEYAFASLRPWLRTASVQPTQRSASQRPKRSDKGVESINMHVCASVSIRRHSDAKVH</sequence>
<protein>
    <submittedName>
        <fullName evidence="3">Integrase catalytic domain-containing protein</fullName>
    </submittedName>
</protein>
<evidence type="ECO:0000313" key="3">
    <source>
        <dbReference type="WBParaSite" id="ALUE_0000402201-mRNA-1"/>
    </source>
</evidence>
<name>A0A0M3HPW8_ASCLU</name>
<keyword evidence="2" id="KW-1185">Reference proteome</keyword>
<evidence type="ECO:0000256" key="1">
    <source>
        <dbReference type="SAM" id="MobiDB-lite"/>
    </source>
</evidence>
<feature type="region of interest" description="Disordered" evidence="1">
    <location>
        <begin position="70"/>
        <end position="89"/>
    </location>
</feature>